<organism evidence="4 5">
    <name type="scientific">Mastacembelus armatus</name>
    <name type="common">zig-zag eel</name>
    <dbReference type="NCBI Taxonomy" id="205130"/>
    <lineage>
        <taxon>Eukaryota</taxon>
        <taxon>Metazoa</taxon>
        <taxon>Chordata</taxon>
        <taxon>Craniata</taxon>
        <taxon>Vertebrata</taxon>
        <taxon>Euteleostomi</taxon>
        <taxon>Actinopterygii</taxon>
        <taxon>Neopterygii</taxon>
        <taxon>Teleostei</taxon>
        <taxon>Neoteleostei</taxon>
        <taxon>Acanthomorphata</taxon>
        <taxon>Anabantaria</taxon>
        <taxon>Synbranchiformes</taxon>
        <taxon>Mastacembelidae</taxon>
        <taxon>Mastacembelus</taxon>
    </lineage>
</organism>
<evidence type="ECO:0000256" key="1">
    <source>
        <dbReference type="ARBA" id="ARBA00022884"/>
    </source>
</evidence>
<dbReference type="SUPFAM" id="SSF54928">
    <property type="entry name" value="RNA-binding domain, RBD"/>
    <property type="match status" value="1"/>
</dbReference>
<feature type="domain" description="RRM" evidence="3">
    <location>
        <begin position="127"/>
        <end position="204"/>
    </location>
</feature>
<dbReference type="InterPro" id="IPR000504">
    <property type="entry name" value="RRM_dom"/>
</dbReference>
<dbReference type="PANTHER" id="PTHR48027">
    <property type="entry name" value="HETEROGENEOUS NUCLEAR RIBONUCLEOPROTEIN 87F-RELATED"/>
    <property type="match status" value="1"/>
</dbReference>
<dbReference type="InParanoid" id="A0A3Q3M9B4"/>
<dbReference type="Ensembl" id="ENSMAMT00000024513.2">
    <property type="protein sequence ID" value="ENSMAMP00000023903.1"/>
    <property type="gene ID" value="ENSMAMG00000016076.2"/>
</dbReference>
<evidence type="ECO:0000259" key="3">
    <source>
        <dbReference type="PROSITE" id="PS50102"/>
    </source>
</evidence>
<dbReference type="InterPro" id="IPR052462">
    <property type="entry name" value="SLIRP/GR-RBP-like"/>
</dbReference>
<dbReference type="Proteomes" id="UP000261640">
    <property type="component" value="Unplaced"/>
</dbReference>
<dbReference type="InterPro" id="IPR035979">
    <property type="entry name" value="RBD_domain_sf"/>
</dbReference>
<reference evidence="4" key="1">
    <citation type="submission" date="2025-08" db="UniProtKB">
        <authorList>
            <consortium name="Ensembl"/>
        </authorList>
    </citation>
    <scope>IDENTIFICATION</scope>
</reference>
<dbReference type="PROSITE" id="PS50102">
    <property type="entry name" value="RRM"/>
    <property type="match status" value="1"/>
</dbReference>
<dbReference type="GeneTree" id="ENSGT00390000008624"/>
<dbReference type="Gene3D" id="3.30.70.330">
    <property type="match status" value="1"/>
</dbReference>
<dbReference type="AlphaFoldDB" id="A0A3Q3M9B4"/>
<dbReference type="GO" id="GO:0003723">
    <property type="term" value="F:RNA binding"/>
    <property type="evidence" value="ECO:0007669"/>
    <property type="project" value="UniProtKB-UniRule"/>
</dbReference>
<reference evidence="4" key="2">
    <citation type="submission" date="2025-09" db="UniProtKB">
        <authorList>
            <consortium name="Ensembl"/>
        </authorList>
    </citation>
    <scope>IDENTIFICATION</scope>
</reference>
<dbReference type="InterPro" id="IPR034152">
    <property type="entry name" value="SLIRP_RRM"/>
</dbReference>
<dbReference type="Pfam" id="PF00076">
    <property type="entry name" value="RRM_1"/>
    <property type="match status" value="1"/>
</dbReference>
<accession>A0A3Q3M9B4</accession>
<proteinExistence type="predicted"/>
<evidence type="ECO:0000313" key="5">
    <source>
        <dbReference type="Proteomes" id="UP000261640"/>
    </source>
</evidence>
<sequence>MTEIWRRVSSLVKLEHFSERIFSTLHQGGCHLGRDESNLSNQFSSGDFFRQKYLVYLVFYWHYISNFKLYTRTRFKQHRKTCREGCKGSFQYSTLSHTRQCASRDVTSKVKETVQEGDMAAPSKKVFELFVSKIPWTVGSREMKEYFGQFGQVKKCLLPFDKETGFHKGFCWVGFIAEEGLNNALQKDPHIVEGVKVQIQRNRRPFVGQKSNTNNEYD</sequence>
<evidence type="ECO:0000256" key="2">
    <source>
        <dbReference type="PROSITE-ProRule" id="PRU00176"/>
    </source>
</evidence>
<dbReference type="SMART" id="SM00360">
    <property type="entry name" value="RRM"/>
    <property type="match status" value="1"/>
</dbReference>
<name>A0A3Q3M9B4_9TELE</name>
<protein>
    <submittedName>
        <fullName evidence="4">SRA stem-loop interacting RNA binding protein</fullName>
    </submittedName>
</protein>
<keyword evidence="5" id="KW-1185">Reference proteome</keyword>
<dbReference type="FunFam" id="3.30.70.330:FF:001226">
    <property type="entry name" value="SRA stem-loop interacting RNA binding protein"/>
    <property type="match status" value="1"/>
</dbReference>
<dbReference type="CDD" id="cd12242">
    <property type="entry name" value="RRM_SLIRP"/>
    <property type="match status" value="1"/>
</dbReference>
<evidence type="ECO:0000313" key="4">
    <source>
        <dbReference type="Ensembl" id="ENSMAMP00000023903.1"/>
    </source>
</evidence>
<dbReference type="STRING" id="205130.ENSMAMP00000023903"/>
<keyword evidence="1 2" id="KW-0694">RNA-binding</keyword>
<dbReference type="InterPro" id="IPR012677">
    <property type="entry name" value="Nucleotide-bd_a/b_plait_sf"/>
</dbReference>